<dbReference type="InterPro" id="IPR002347">
    <property type="entry name" value="SDR_fam"/>
</dbReference>
<gene>
    <name evidence="5" type="ORF">FALBO_5051</name>
</gene>
<dbReference type="EMBL" id="JAADYS010000661">
    <property type="protein sequence ID" value="KAF4468076.1"/>
    <property type="molecule type" value="Genomic_DNA"/>
</dbReference>
<dbReference type="AlphaFoldDB" id="A0A8H4PFU4"/>
<dbReference type="FunFam" id="3.40.50.720:FF:000084">
    <property type="entry name" value="Short-chain dehydrogenase reductase"/>
    <property type="match status" value="1"/>
</dbReference>
<dbReference type="Pfam" id="PF13561">
    <property type="entry name" value="adh_short_C2"/>
    <property type="match status" value="1"/>
</dbReference>
<keyword evidence="2" id="KW-0521">NADP</keyword>
<comment type="caution">
    <text evidence="5">The sequence shown here is derived from an EMBL/GenBank/DDBJ whole genome shotgun (WGS) entry which is preliminary data.</text>
</comment>
<protein>
    <submittedName>
        <fullName evidence="5">Short chain dehydrogenase</fullName>
    </submittedName>
</protein>
<reference evidence="5 6" key="1">
    <citation type="submission" date="2020-01" db="EMBL/GenBank/DDBJ databases">
        <title>Identification and distribution of gene clusters putatively required for synthesis of sphingolipid metabolism inhibitors in phylogenetically diverse species of the filamentous fungus Fusarium.</title>
        <authorList>
            <person name="Kim H.-S."/>
            <person name="Busman M."/>
            <person name="Brown D.W."/>
            <person name="Divon H."/>
            <person name="Uhlig S."/>
            <person name="Proctor R.H."/>
        </authorList>
    </citation>
    <scope>NUCLEOTIDE SEQUENCE [LARGE SCALE GENOMIC DNA]</scope>
    <source>
        <strain evidence="5 6">NRRL 20459</strain>
    </source>
</reference>
<dbReference type="PANTHER" id="PTHR42760:SF115">
    <property type="entry name" value="3-OXOACYL-[ACYL-CARRIER-PROTEIN] REDUCTASE FABG"/>
    <property type="match status" value="1"/>
</dbReference>
<dbReference type="InterPro" id="IPR057326">
    <property type="entry name" value="KR_dom"/>
</dbReference>
<accession>A0A8H4PFU4</accession>
<dbReference type="InterPro" id="IPR036291">
    <property type="entry name" value="NAD(P)-bd_dom_sf"/>
</dbReference>
<dbReference type="Proteomes" id="UP000554235">
    <property type="component" value="Unassembled WGS sequence"/>
</dbReference>
<dbReference type="PROSITE" id="PS00061">
    <property type="entry name" value="ADH_SHORT"/>
    <property type="match status" value="1"/>
</dbReference>
<organism evidence="5 6">
    <name type="scientific">Fusarium albosuccineum</name>
    <dbReference type="NCBI Taxonomy" id="1237068"/>
    <lineage>
        <taxon>Eukaryota</taxon>
        <taxon>Fungi</taxon>
        <taxon>Dikarya</taxon>
        <taxon>Ascomycota</taxon>
        <taxon>Pezizomycotina</taxon>
        <taxon>Sordariomycetes</taxon>
        <taxon>Hypocreomycetidae</taxon>
        <taxon>Hypocreales</taxon>
        <taxon>Nectriaceae</taxon>
        <taxon>Fusarium</taxon>
        <taxon>Fusarium decemcellulare species complex</taxon>
    </lineage>
</organism>
<dbReference type="SMART" id="SM00822">
    <property type="entry name" value="PKS_KR"/>
    <property type="match status" value="1"/>
</dbReference>
<dbReference type="PRINTS" id="PR00081">
    <property type="entry name" value="GDHRDH"/>
</dbReference>
<dbReference type="InterPro" id="IPR020904">
    <property type="entry name" value="Sc_DH/Rdtase_CS"/>
</dbReference>
<dbReference type="PRINTS" id="PR00080">
    <property type="entry name" value="SDRFAMILY"/>
</dbReference>
<evidence type="ECO:0000256" key="2">
    <source>
        <dbReference type="ARBA" id="ARBA00022857"/>
    </source>
</evidence>
<evidence type="ECO:0000256" key="1">
    <source>
        <dbReference type="ARBA" id="ARBA00006484"/>
    </source>
</evidence>
<evidence type="ECO:0000313" key="6">
    <source>
        <dbReference type="Proteomes" id="UP000554235"/>
    </source>
</evidence>
<evidence type="ECO:0000313" key="5">
    <source>
        <dbReference type="EMBL" id="KAF4468076.1"/>
    </source>
</evidence>
<dbReference type="SUPFAM" id="SSF51735">
    <property type="entry name" value="NAD(P)-binding Rossmann-fold domains"/>
    <property type="match status" value="1"/>
</dbReference>
<dbReference type="PANTHER" id="PTHR42760">
    <property type="entry name" value="SHORT-CHAIN DEHYDROGENASES/REDUCTASES FAMILY MEMBER"/>
    <property type="match status" value="1"/>
</dbReference>
<dbReference type="GO" id="GO:0016616">
    <property type="term" value="F:oxidoreductase activity, acting on the CH-OH group of donors, NAD or NADP as acceptor"/>
    <property type="evidence" value="ECO:0007669"/>
    <property type="project" value="TreeGrafter"/>
</dbReference>
<evidence type="ECO:0000256" key="3">
    <source>
        <dbReference type="ARBA" id="ARBA00023002"/>
    </source>
</evidence>
<dbReference type="Gene3D" id="3.40.50.720">
    <property type="entry name" value="NAD(P)-binding Rossmann-like Domain"/>
    <property type="match status" value="1"/>
</dbReference>
<feature type="domain" description="Ketoreductase" evidence="4">
    <location>
        <begin position="21"/>
        <end position="202"/>
    </location>
</feature>
<proteinExistence type="inferred from homology"/>
<keyword evidence="6" id="KW-1185">Reference proteome</keyword>
<evidence type="ECO:0000259" key="4">
    <source>
        <dbReference type="SMART" id="SM00822"/>
    </source>
</evidence>
<name>A0A8H4PFU4_9HYPO</name>
<dbReference type="OrthoDB" id="37659at2759"/>
<keyword evidence="3" id="KW-0560">Oxidoreductase</keyword>
<sequence length="264" mass="27567">MAPNHHAISNYLQSLFGLAGRTAVVTGGSSGIGREMAIALGRAGCRLVLIARRPKPLQDTIDHLAELHVEASAVTADLADEASLNAAIDAITSDVGTPDILINAAGVNFRPHMNQLAQSVWNDTIAVNLTAPFILGQAFGPRMAAKGYGRIINIVSQQSFRAFGNSGAYGASKGGLLSLTRSQAEAWSRQGVLCNAVAPGLVETPLTEHVFRDLNKVDAHASRTMIGRNGIPMDFAGVAIYLASEASVAVTGQTIFVDGGYSAT</sequence>
<comment type="similarity">
    <text evidence="1">Belongs to the short-chain dehydrogenases/reductases (SDR) family.</text>
</comment>